<protein>
    <recommendedName>
        <fullName evidence="5">Transmembrane protein</fullName>
    </recommendedName>
</protein>
<feature type="signal peptide" evidence="2">
    <location>
        <begin position="1"/>
        <end position="24"/>
    </location>
</feature>
<dbReference type="EMBL" id="AHZU02000785">
    <property type="protein sequence ID" value="KFG40242.1"/>
    <property type="molecule type" value="Genomic_DNA"/>
</dbReference>
<feature type="region of interest" description="Disordered" evidence="1">
    <location>
        <begin position="41"/>
        <end position="66"/>
    </location>
</feature>
<dbReference type="AlphaFoldDB" id="A0A086K774"/>
<evidence type="ECO:0000313" key="3">
    <source>
        <dbReference type="EMBL" id="KFG40242.1"/>
    </source>
</evidence>
<proteinExistence type="predicted"/>
<evidence type="ECO:0000256" key="1">
    <source>
        <dbReference type="SAM" id="MobiDB-lite"/>
    </source>
</evidence>
<comment type="caution">
    <text evidence="3">The sequence shown here is derived from an EMBL/GenBank/DDBJ whole genome shotgun (WGS) entry which is preliminary data.</text>
</comment>
<dbReference type="Proteomes" id="UP000028837">
    <property type="component" value="Unassembled WGS sequence"/>
</dbReference>
<feature type="chain" id="PRO_5001808860" description="Transmembrane protein" evidence="2">
    <location>
        <begin position="25"/>
        <end position="222"/>
    </location>
</feature>
<organism evidence="3 4">
    <name type="scientific">Toxoplasma gondii GAB2-2007-GAL-DOM2</name>
    <dbReference type="NCBI Taxonomy" id="1130820"/>
    <lineage>
        <taxon>Eukaryota</taxon>
        <taxon>Sar</taxon>
        <taxon>Alveolata</taxon>
        <taxon>Apicomplexa</taxon>
        <taxon>Conoidasida</taxon>
        <taxon>Coccidia</taxon>
        <taxon>Eucoccidiorida</taxon>
        <taxon>Eimeriorina</taxon>
        <taxon>Sarcocystidae</taxon>
        <taxon>Toxoplasma</taxon>
    </lineage>
</organism>
<dbReference type="VEuPathDB" id="ToxoDB:TGDOM2_287250"/>
<gene>
    <name evidence="3" type="ORF">TGDOM2_287250</name>
</gene>
<name>A0A086K774_TOXGO</name>
<dbReference type="OrthoDB" id="331181at2759"/>
<evidence type="ECO:0008006" key="5">
    <source>
        <dbReference type="Google" id="ProtNLM"/>
    </source>
</evidence>
<reference evidence="3 4" key="1">
    <citation type="submission" date="2014-02" db="EMBL/GenBank/DDBJ databases">
        <authorList>
            <person name="Sibley D."/>
            <person name="Venepally P."/>
            <person name="Karamycheva S."/>
            <person name="Hadjithomas M."/>
            <person name="Khan A."/>
            <person name="Brunk B."/>
            <person name="Roos D."/>
            <person name="Caler E."/>
            <person name="Lorenzi H."/>
        </authorList>
    </citation>
    <scope>NUCLEOTIDE SEQUENCE [LARGE SCALE GENOMIC DNA]</scope>
    <source>
        <strain evidence="3 4">GAB2-2007-GAL-DOM2</strain>
    </source>
</reference>
<accession>A0A086K774</accession>
<sequence>MTRSRVLCSVALLASTQLLSWAQADDPVVSVEELIRSEEPGTISASSAGDYGLIEDPEDTREMSHHRRYSYPASYVLPSPVYYPRSHYYPRYLVNQKAFKEDDMQTVDDQEEMSPVAPPAGERDLSHRRHHSPAPYGYYYSPAEYYTPKHYVGSPYPRYLKEARRAAVVDKSAAAQSKFMAASRKVRNMGHRRYGYYHVPLPYYSSYYGYRNSPYGYVRYLY</sequence>
<keyword evidence="2" id="KW-0732">Signal</keyword>
<evidence type="ECO:0000256" key="2">
    <source>
        <dbReference type="SAM" id="SignalP"/>
    </source>
</evidence>
<feature type="region of interest" description="Disordered" evidence="1">
    <location>
        <begin position="108"/>
        <end position="129"/>
    </location>
</feature>
<evidence type="ECO:0000313" key="4">
    <source>
        <dbReference type="Proteomes" id="UP000028837"/>
    </source>
</evidence>